<protein>
    <submittedName>
        <fullName evidence="1">Uncharacterized protein</fullName>
    </submittedName>
</protein>
<sequence length="78" mass="8594">MVREGLKNGAINGDGHGIVTLDYFVDRGFDRTALEAEFSKDRGIDSISSLSFHFWVAVKTGVKYETYHGDGKQARAIA</sequence>
<proteinExistence type="predicted"/>
<name>A0A383B7K0_9ZZZZ</name>
<dbReference type="EMBL" id="UINC01198033">
    <property type="protein sequence ID" value="SVE15813.1"/>
    <property type="molecule type" value="Genomic_DNA"/>
</dbReference>
<feature type="non-terminal residue" evidence="1">
    <location>
        <position position="78"/>
    </location>
</feature>
<reference evidence="1" key="1">
    <citation type="submission" date="2018-05" db="EMBL/GenBank/DDBJ databases">
        <authorList>
            <person name="Lanie J.A."/>
            <person name="Ng W.-L."/>
            <person name="Kazmierczak K.M."/>
            <person name="Andrzejewski T.M."/>
            <person name="Davidsen T.M."/>
            <person name="Wayne K.J."/>
            <person name="Tettelin H."/>
            <person name="Glass J.I."/>
            <person name="Rusch D."/>
            <person name="Podicherti R."/>
            <person name="Tsui H.-C.T."/>
            <person name="Winkler M.E."/>
        </authorList>
    </citation>
    <scope>NUCLEOTIDE SEQUENCE</scope>
</reference>
<dbReference type="AlphaFoldDB" id="A0A383B7K0"/>
<organism evidence="1">
    <name type="scientific">marine metagenome</name>
    <dbReference type="NCBI Taxonomy" id="408172"/>
    <lineage>
        <taxon>unclassified sequences</taxon>
        <taxon>metagenomes</taxon>
        <taxon>ecological metagenomes</taxon>
    </lineage>
</organism>
<accession>A0A383B7K0</accession>
<gene>
    <name evidence="1" type="ORF">METZ01_LOCUS468667</name>
</gene>
<evidence type="ECO:0000313" key="1">
    <source>
        <dbReference type="EMBL" id="SVE15813.1"/>
    </source>
</evidence>